<feature type="compositionally biased region" description="Acidic residues" evidence="2">
    <location>
        <begin position="115"/>
        <end position="139"/>
    </location>
</feature>
<dbReference type="InterPro" id="IPR010613">
    <property type="entry name" value="PES"/>
</dbReference>
<dbReference type="STRING" id="8469.M7CF44"/>
<dbReference type="EMBL" id="KB516472">
    <property type="protein sequence ID" value="EMP39487.1"/>
    <property type="molecule type" value="Genomic_DNA"/>
</dbReference>
<evidence type="ECO:0000256" key="2">
    <source>
        <dbReference type="SAM" id="MobiDB-lite"/>
    </source>
</evidence>
<comment type="subcellular location">
    <subcellularLocation>
        <location evidence="1">Nucleus</location>
    </subcellularLocation>
</comment>
<feature type="compositionally biased region" description="Basic and acidic residues" evidence="2">
    <location>
        <begin position="92"/>
        <end position="105"/>
    </location>
</feature>
<dbReference type="GO" id="GO:0003723">
    <property type="term" value="F:RNA binding"/>
    <property type="evidence" value="ECO:0007669"/>
    <property type="project" value="TreeGrafter"/>
</dbReference>
<dbReference type="GO" id="GO:0070545">
    <property type="term" value="C:PeBoW complex"/>
    <property type="evidence" value="ECO:0007669"/>
    <property type="project" value="TreeGrafter"/>
</dbReference>
<evidence type="ECO:0000313" key="3">
    <source>
        <dbReference type="EMBL" id="EMP39487.1"/>
    </source>
</evidence>
<organism evidence="3 4">
    <name type="scientific">Chelonia mydas</name>
    <name type="common">Green sea-turtle</name>
    <name type="synonym">Chelonia agassizi</name>
    <dbReference type="NCBI Taxonomy" id="8469"/>
    <lineage>
        <taxon>Eukaryota</taxon>
        <taxon>Metazoa</taxon>
        <taxon>Chordata</taxon>
        <taxon>Craniata</taxon>
        <taxon>Vertebrata</taxon>
        <taxon>Euteleostomi</taxon>
        <taxon>Archelosauria</taxon>
        <taxon>Testudinata</taxon>
        <taxon>Testudines</taxon>
        <taxon>Cryptodira</taxon>
        <taxon>Durocryptodira</taxon>
        <taxon>Americhelydia</taxon>
        <taxon>Chelonioidea</taxon>
        <taxon>Cheloniidae</taxon>
        <taxon>Chelonia</taxon>
    </lineage>
</organism>
<feature type="region of interest" description="Disordered" evidence="2">
    <location>
        <begin position="74"/>
        <end position="166"/>
    </location>
</feature>
<proteinExistence type="predicted"/>
<accession>M7CF44</accession>
<dbReference type="Proteomes" id="UP000031443">
    <property type="component" value="Unassembled WGS sequence"/>
</dbReference>
<reference evidence="4" key="1">
    <citation type="journal article" date="2013" name="Nat. Genet.">
        <title>The draft genomes of soft-shell turtle and green sea turtle yield insights into the development and evolution of the turtle-specific body plan.</title>
        <authorList>
            <person name="Wang Z."/>
            <person name="Pascual-Anaya J."/>
            <person name="Zadissa A."/>
            <person name="Li W."/>
            <person name="Niimura Y."/>
            <person name="Huang Z."/>
            <person name="Li C."/>
            <person name="White S."/>
            <person name="Xiong Z."/>
            <person name="Fang D."/>
            <person name="Wang B."/>
            <person name="Ming Y."/>
            <person name="Chen Y."/>
            <person name="Zheng Y."/>
            <person name="Kuraku S."/>
            <person name="Pignatelli M."/>
            <person name="Herrero J."/>
            <person name="Beal K."/>
            <person name="Nozawa M."/>
            <person name="Li Q."/>
            <person name="Wang J."/>
            <person name="Zhang H."/>
            <person name="Yu L."/>
            <person name="Shigenobu S."/>
            <person name="Wang J."/>
            <person name="Liu J."/>
            <person name="Flicek P."/>
            <person name="Searle S."/>
            <person name="Wang J."/>
            <person name="Kuratani S."/>
            <person name="Yin Y."/>
            <person name="Aken B."/>
            <person name="Zhang G."/>
            <person name="Irie N."/>
        </authorList>
    </citation>
    <scope>NUCLEOTIDE SEQUENCE [LARGE SCALE GENOMIC DNA]</scope>
</reference>
<dbReference type="PANTHER" id="PTHR12221:SF6">
    <property type="entry name" value="PESCADILLO HOMOLOG"/>
    <property type="match status" value="1"/>
</dbReference>
<keyword evidence="4" id="KW-1185">Reference proteome</keyword>
<gene>
    <name evidence="3" type="ORF">UY3_03267</name>
</gene>
<feature type="compositionally biased region" description="Basic and acidic residues" evidence="2">
    <location>
        <begin position="140"/>
        <end position="160"/>
    </location>
</feature>
<evidence type="ECO:0000313" key="4">
    <source>
        <dbReference type="Proteomes" id="UP000031443"/>
    </source>
</evidence>
<feature type="compositionally biased region" description="Basic and acidic residues" evidence="2">
    <location>
        <begin position="221"/>
        <end position="236"/>
    </location>
</feature>
<dbReference type="PANTHER" id="PTHR12221">
    <property type="entry name" value="PESCADILLO - RELATED"/>
    <property type="match status" value="1"/>
</dbReference>
<protein>
    <submittedName>
        <fullName evidence="3">Pescadillo like protein</fullName>
    </submittedName>
</protein>
<evidence type="ECO:0000256" key="1">
    <source>
        <dbReference type="ARBA" id="ARBA00004123"/>
    </source>
</evidence>
<feature type="region of interest" description="Disordered" evidence="2">
    <location>
        <begin position="221"/>
        <end position="244"/>
    </location>
</feature>
<dbReference type="AlphaFoldDB" id="M7CF44"/>
<name>M7CF44_CHEMY</name>
<sequence>MATFTELYTMLLGFVNFCLYQSFNLHYLHKIEGQAEAEQKPEEREAYTMDSECYMEKLSALSARLAQVVVPKPEDEVWVDELPADGGSAEQEAARKKEQEAEKLKLLALQRGENPAEESREEEEDDSDEEDDDDYEGSEGEEHSEKEDEGKLKKLEEQRSQGKKLPVKVLAGTVRLEDKQRAAQEEQSEKKHLAFMMMKKREKYLYQKIMFGKKRKVREATRLTEKRKAHDGVTKSEKKKTKKV</sequence>
<dbReference type="GO" id="GO:0000463">
    <property type="term" value="P:maturation of LSU-rRNA from tricistronic rRNA transcript (SSU-rRNA, 5.8S rRNA, LSU-rRNA)"/>
    <property type="evidence" value="ECO:0007669"/>
    <property type="project" value="TreeGrafter"/>
</dbReference>
<dbReference type="Pfam" id="PF06732">
    <property type="entry name" value="Pescadillo_N"/>
    <property type="match status" value="1"/>
</dbReference>